<feature type="signal peptide" evidence="1">
    <location>
        <begin position="1"/>
        <end position="25"/>
    </location>
</feature>
<dbReference type="Gene3D" id="2.60.40.3140">
    <property type="match status" value="1"/>
</dbReference>
<dbReference type="Pfam" id="PF01841">
    <property type="entry name" value="Transglut_core"/>
    <property type="match status" value="1"/>
</dbReference>
<accession>A0AAW9DLA4</accession>
<feature type="domain" description="DUF3857" evidence="3">
    <location>
        <begin position="54"/>
        <end position="215"/>
    </location>
</feature>
<keyword evidence="5" id="KW-1185">Reference proteome</keyword>
<dbReference type="EMBL" id="JAWXYB010000018">
    <property type="protein sequence ID" value="MDX5929814.1"/>
    <property type="molecule type" value="Genomic_DNA"/>
</dbReference>
<dbReference type="Pfam" id="PF12969">
    <property type="entry name" value="DUF3857"/>
    <property type="match status" value="1"/>
</dbReference>
<evidence type="ECO:0000313" key="4">
    <source>
        <dbReference type="EMBL" id="MDX5929814.1"/>
    </source>
</evidence>
<dbReference type="RefSeq" id="WP_319612806.1">
    <property type="nucleotide sequence ID" value="NZ_JAWXYB010000018.1"/>
</dbReference>
<dbReference type="InterPro" id="IPR024618">
    <property type="entry name" value="DUF3857"/>
</dbReference>
<sequence>MASSRLFRTASPWVLAACAAGVAHAATAPAPTSNPGAGAPFKVVSYSDTFDLAANGTYTRTVHKIIEPLTKNGVQSDGQIQEVVATAMEHFHLVSAKTIAPDGKVYAVTKKDVHTQTAPSAVDAPTFSDAKIVSIEFPHVERGSKLDITYTMHRFQPYFPNEFSGIDAVPPDQLTGHEQVQVRAPASLKLFTSVRGGYRMTRTVDGKTQVITATLIDPPYHAVPGDAVSAGQFEPMFVATTFPDWPALGDAYWARAKAKTKVTPDVKKLADEIAGTKTGRAAMDALYDWTTTRIRWVGIEPGLSGWIPASAGHTLTRRYGDCKASETLLVALLKAKGIHAVPALIDGGSADYQLTHRVNLGIIDHVIVYVPKYHLFLDPTSGFATPGELPAGDVDKPVILASDHSTVSRTPSGPASYVQDTVETIGAKGGLHGHGTIHATGYTDWMMRDLLDQLPKADDGHVVKQVLSGEGLVGSGQFSAPHPDDLAQPFKVTDQWQAPGYYNAGHIVVLRVHKGFGFTTVGHYLASNATPSKRYPVKREIGTMHFMTSLTLPDGYKVLATPESGTVTTSAGRFVQTATMKGHTLHLDQTLSLDRVWYPVKDRTALEALFTKAYRLDRQQVVLEREGAKHQA</sequence>
<protein>
    <submittedName>
        <fullName evidence="4">DUF3857 domain-containing transglutaminase family protein</fullName>
    </submittedName>
</protein>
<evidence type="ECO:0000313" key="5">
    <source>
        <dbReference type="Proteomes" id="UP001279553"/>
    </source>
</evidence>
<dbReference type="InterPro" id="IPR002931">
    <property type="entry name" value="Transglutaminase-like"/>
</dbReference>
<proteinExistence type="predicted"/>
<dbReference type="Proteomes" id="UP001279553">
    <property type="component" value="Unassembled WGS sequence"/>
</dbReference>
<dbReference type="Gene3D" id="2.60.120.1130">
    <property type="match status" value="1"/>
</dbReference>
<gene>
    <name evidence="4" type="ORF">SIL87_03445</name>
</gene>
<name>A0AAW9DLA4_ACIAO</name>
<keyword evidence="1" id="KW-0732">Signal</keyword>
<feature type="chain" id="PRO_5043959300" evidence="1">
    <location>
        <begin position="26"/>
        <end position="632"/>
    </location>
</feature>
<dbReference type="AlphaFoldDB" id="A0AAW9DLA4"/>
<dbReference type="Gene3D" id="3.10.620.30">
    <property type="match status" value="1"/>
</dbReference>
<evidence type="ECO:0000259" key="3">
    <source>
        <dbReference type="Pfam" id="PF12969"/>
    </source>
</evidence>
<reference evidence="4 5" key="1">
    <citation type="submission" date="2023-11" db="EMBL/GenBank/DDBJ databases">
        <title>MicrobeMod: A computational toolkit for identifying prokaryotic methylation and restriction-modification with nanopore sequencing.</title>
        <authorList>
            <person name="Crits-Christoph A."/>
            <person name="Kang S.C."/>
            <person name="Lee H."/>
            <person name="Ostrov N."/>
        </authorList>
    </citation>
    <scope>NUCLEOTIDE SEQUENCE [LARGE SCALE GENOMIC DNA]</scope>
    <source>
        <strain evidence="4 5">DSMZ 700</strain>
    </source>
</reference>
<dbReference type="InterPro" id="IPR038765">
    <property type="entry name" value="Papain-like_cys_pep_sf"/>
</dbReference>
<evidence type="ECO:0000256" key="1">
    <source>
        <dbReference type="SAM" id="SignalP"/>
    </source>
</evidence>
<dbReference type="SUPFAM" id="SSF54001">
    <property type="entry name" value="Cysteine proteinases"/>
    <property type="match status" value="1"/>
</dbReference>
<evidence type="ECO:0000259" key="2">
    <source>
        <dbReference type="Pfam" id="PF01841"/>
    </source>
</evidence>
<organism evidence="4 5">
    <name type="scientific">Acidiphilium acidophilum</name>
    <name type="common">Thiobacillus acidophilus</name>
    <dbReference type="NCBI Taxonomy" id="76588"/>
    <lineage>
        <taxon>Bacteria</taxon>
        <taxon>Pseudomonadati</taxon>
        <taxon>Pseudomonadota</taxon>
        <taxon>Alphaproteobacteria</taxon>
        <taxon>Acetobacterales</taxon>
        <taxon>Acidocellaceae</taxon>
        <taxon>Acidiphilium</taxon>
    </lineage>
</organism>
<feature type="domain" description="Transglutaminase-like" evidence="2">
    <location>
        <begin position="268"/>
        <end position="340"/>
    </location>
</feature>
<comment type="caution">
    <text evidence="4">The sequence shown here is derived from an EMBL/GenBank/DDBJ whole genome shotgun (WGS) entry which is preliminary data.</text>
</comment>